<dbReference type="AlphaFoldDB" id="A0A5C5VXL8"/>
<feature type="transmembrane region" description="Helical" evidence="1">
    <location>
        <begin position="241"/>
        <end position="262"/>
    </location>
</feature>
<evidence type="ECO:0000256" key="1">
    <source>
        <dbReference type="SAM" id="Phobius"/>
    </source>
</evidence>
<gene>
    <name evidence="2" type="ORF">Pla111_23390</name>
</gene>
<evidence type="ECO:0000313" key="3">
    <source>
        <dbReference type="Proteomes" id="UP000318995"/>
    </source>
</evidence>
<organism evidence="2 3">
    <name type="scientific">Botrimarina hoheduenensis</name>
    <dbReference type="NCBI Taxonomy" id="2528000"/>
    <lineage>
        <taxon>Bacteria</taxon>
        <taxon>Pseudomonadati</taxon>
        <taxon>Planctomycetota</taxon>
        <taxon>Planctomycetia</taxon>
        <taxon>Pirellulales</taxon>
        <taxon>Lacipirellulaceae</taxon>
        <taxon>Botrimarina</taxon>
    </lineage>
</organism>
<keyword evidence="1" id="KW-0472">Membrane</keyword>
<feature type="transmembrane region" description="Helical" evidence="1">
    <location>
        <begin position="35"/>
        <end position="55"/>
    </location>
</feature>
<feature type="transmembrane region" description="Helical" evidence="1">
    <location>
        <begin position="127"/>
        <end position="146"/>
    </location>
</feature>
<protein>
    <submittedName>
        <fullName evidence="2">Uncharacterized protein</fullName>
    </submittedName>
</protein>
<comment type="caution">
    <text evidence="2">The sequence shown here is derived from an EMBL/GenBank/DDBJ whole genome shotgun (WGS) entry which is preliminary data.</text>
</comment>
<keyword evidence="1" id="KW-1133">Transmembrane helix</keyword>
<dbReference type="Proteomes" id="UP000318995">
    <property type="component" value="Unassembled WGS sequence"/>
</dbReference>
<proteinExistence type="predicted"/>
<evidence type="ECO:0000313" key="2">
    <source>
        <dbReference type="EMBL" id="TWT43388.1"/>
    </source>
</evidence>
<keyword evidence="1" id="KW-0812">Transmembrane</keyword>
<feature type="transmembrane region" description="Helical" evidence="1">
    <location>
        <begin position="167"/>
        <end position="187"/>
    </location>
</feature>
<feature type="transmembrane region" description="Helical" evidence="1">
    <location>
        <begin position="274"/>
        <end position="297"/>
    </location>
</feature>
<accession>A0A5C5VXL8</accession>
<sequence>MEDKPQSTAPESLPAQLARLGGQAAGWLRDRWHFVVLYAWVAVVVLVYLIGSIALESHLLIPAGVDAMWLRPPLAGLVFPVSIACPLWGSMTRGALAQRFLIAFSVAATGAIALVGFGLILPMTVIAFAYGWCLGMVLRRYGGIELDQAELRTDEKQKKFAFTLRELFVLTTVATCFLGLLRTLSLWRGRGGEVFFLSPEINNLQAIFSLLVAPATWIGVLLPLFVAAFPCRGVVPSWRRLTYGLLLSTLIHAILTGVFRLAALPPFDLRALYYWLLMNFFHLGVSIGALASITLLARWMRGAGYQLIRVAPDKPSVSTDLTQD</sequence>
<keyword evidence="3" id="KW-1185">Reference proteome</keyword>
<name>A0A5C5VXL8_9BACT</name>
<dbReference type="EMBL" id="SJPH01000004">
    <property type="protein sequence ID" value="TWT43388.1"/>
    <property type="molecule type" value="Genomic_DNA"/>
</dbReference>
<feature type="transmembrane region" description="Helical" evidence="1">
    <location>
        <begin position="100"/>
        <end position="121"/>
    </location>
</feature>
<reference evidence="2 3" key="1">
    <citation type="submission" date="2019-02" db="EMBL/GenBank/DDBJ databases">
        <title>Deep-cultivation of Planctomycetes and their phenomic and genomic characterization uncovers novel biology.</title>
        <authorList>
            <person name="Wiegand S."/>
            <person name="Jogler M."/>
            <person name="Boedeker C."/>
            <person name="Pinto D."/>
            <person name="Vollmers J."/>
            <person name="Rivas-Marin E."/>
            <person name="Kohn T."/>
            <person name="Peeters S.H."/>
            <person name="Heuer A."/>
            <person name="Rast P."/>
            <person name="Oberbeckmann S."/>
            <person name="Bunk B."/>
            <person name="Jeske O."/>
            <person name="Meyerdierks A."/>
            <person name="Storesund J.E."/>
            <person name="Kallscheuer N."/>
            <person name="Luecker S."/>
            <person name="Lage O.M."/>
            <person name="Pohl T."/>
            <person name="Merkel B.J."/>
            <person name="Hornburger P."/>
            <person name="Mueller R.-W."/>
            <person name="Bruemmer F."/>
            <person name="Labrenz M."/>
            <person name="Spormann A.M."/>
            <person name="Op Den Camp H."/>
            <person name="Overmann J."/>
            <person name="Amann R."/>
            <person name="Jetten M.S.M."/>
            <person name="Mascher T."/>
            <person name="Medema M.H."/>
            <person name="Devos D.P."/>
            <person name="Kaster A.-K."/>
            <person name="Ovreas L."/>
            <person name="Rohde M."/>
            <person name="Galperin M.Y."/>
            <person name="Jogler C."/>
        </authorList>
    </citation>
    <scope>NUCLEOTIDE SEQUENCE [LARGE SCALE GENOMIC DNA]</scope>
    <source>
        <strain evidence="2 3">Pla111</strain>
    </source>
</reference>
<feature type="transmembrane region" description="Helical" evidence="1">
    <location>
        <begin position="207"/>
        <end position="229"/>
    </location>
</feature>
<dbReference type="RefSeq" id="WP_146574456.1">
    <property type="nucleotide sequence ID" value="NZ_SJPH01000004.1"/>
</dbReference>
<feature type="transmembrane region" description="Helical" evidence="1">
    <location>
        <begin position="67"/>
        <end position="88"/>
    </location>
</feature>